<proteinExistence type="predicted"/>
<comment type="caution">
    <text evidence="1">The sequence shown here is derived from an EMBL/GenBank/DDBJ whole genome shotgun (WGS) entry which is preliminary data.</text>
</comment>
<name>A0A9P6IY18_9FUNG</name>
<evidence type="ECO:0000313" key="2">
    <source>
        <dbReference type="Proteomes" id="UP000749646"/>
    </source>
</evidence>
<dbReference type="Proteomes" id="UP000749646">
    <property type="component" value="Unassembled WGS sequence"/>
</dbReference>
<reference evidence="1" key="1">
    <citation type="journal article" date="2020" name="Fungal Divers.">
        <title>Resolving the Mortierellaceae phylogeny through synthesis of multi-gene phylogenetics and phylogenomics.</title>
        <authorList>
            <person name="Vandepol N."/>
            <person name="Liber J."/>
            <person name="Desiro A."/>
            <person name="Na H."/>
            <person name="Kennedy M."/>
            <person name="Barry K."/>
            <person name="Grigoriev I.V."/>
            <person name="Miller A.N."/>
            <person name="O'Donnell K."/>
            <person name="Stajich J.E."/>
            <person name="Bonito G."/>
        </authorList>
    </citation>
    <scope>NUCLEOTIDE SEQUENCE</scope>
    <source>
        <strain evidence="1">MES-2147</strain>
    </source>
</reference>
<keyword evidence="2" id="KW-1185">Reference proteome</keyword>
<dbReference type="AlphaFoldDB" id="A0A9P6IY18"/>
<accession>A0A9P6IY18</accession>
<dbReference type="EMBL" id="JAAAHW010006927">
    <property type="protein sequence ID" value="KAF9953195.1"/>
    <property type="molecule type" value="Genomic_DNA"/>
</dbReference>
<organism evidence="1 2">
    <name type="scientific">Modicella reniformis</name>
    <dbReference type="NCBI Taxonomy" id="1440133"/>
    <lineage>
        <taxon>Eukaryota</taxon>
        <taxon>Fungi</taxon>
        <taxon>Fungi incertae sedis</taxon>
        <taxon>Mucoromycota</taxon>
        <taxon>Mortierellomycotina</taxon>
        <taxon>Mortierellomycetes</taxon>
        <taxon>Mortierellales</taxon>
        <taxon>Mortierellaceae</taxon>
        <taxon>Modicella</taxon>
    </lineage>
</organism>
<sequence length="104" mass="12172">MCTIKDKIFVIGGDTEKGLIEDPALLYYLEIRSGSQILYKQYHPVKYLQQKTYLPDQEMDHPNLLHNQHQWKLLQIMIPTATLVQYRLPVDPIDLTDHLVQIAL</sequence>
<gene>
    <name evidence="1" type="ORF">BGZ65_004817</name>
</gene>
<dbReference type="OrthoDB" id="45365at2759"/>
<evidence type="ECO:0000313" key="1">
    <source>
        <dbReference type="EMBL" id="KAF9953195.1"/>
    </source>
</evidence>
<protein>
    <submittedName>
        <fullName evidence="1">Uncharacterized protein</fullName>
    </submittedName>
</protein>